<feature type="signal peptide" evidence="5">
    <location>
        <begin position="1"/>
        <end position="25"/>
    </location>
</feature>
<feature type="domain" description="Lipase" evidence="6">
    <location>
        <begin position="91"/>
        <end position="408"/>
    </location>
</feature>
<dbReference type="Proteomes" id="UP000285301">
    <property type="component" value="Unassembled WGS sequence"/>
</dbReference>
<dbReference type="GO" id="GO:0016298">
    <property type="term" value="F:lipase activity"/>
    <property type="evidence" value="ECO:0007669"/>
    <property type="project" value="InterPro"/>
</dbReference>
<dbReference type="Gene3D" id="3.40.50.1820">
    <property type="entry name" value="alpha/beta hydrolase"/>
    <property type="match status" value="1"/>
</dbReference>
<dbReference type="EMBL" id="NCKU01000536">
    <property type="protein sequence ID" value="RWS15138.1"/>
    <property type="molecule type" value="Genomic_DNA"/>
</dbReference>
<sequence>MLLCTKWLVQCSALCALFFLADVYGFQDDKNSSEINVKFNLFEVIFTEIYRTRSDNENKTNVNDCHGKCYDDLGCIQPAKNCLPLAFGQCRDPASLEEINTKFMFFTKAKQFDPYIVDFNILDEDIRKAPFNSSQFTVILLHGYEDSYRENATLGPIKNLYLNKNGSVNVIAIDWSKGAADKNYLRAKANVKVVGAQIAQLLYKLNRTFGVDLNSVLLIGFSLGAQGVGYAGKFTYERLNAKIGRIIGLDAAGVCFDNRVIWPLDPEGLNPSHATIVESVHTNAAALGWGYIGSEGHYDYYPNGGEHQPGCITLSVLLAFGFERDFCSHMRKQDLYSADYESYGECQPVAYNCSNYQQFLKGRCASCEDDQCQLMALGIQISNQELKLNVPNLTKSKLYIQTTSKYPFCMYHYQVKAQLKPGSKPNEINMKLIGKTNETVRLKSGPSNEYFALLTIAETDKTRTNPGPFASALLMNLFIDGLRSTTNIVEKVHINYMSNINPRIRQSFTTTLCPLTNNQFVQC</sequence>
<evidence type="ECO:0000313" key="8">
    <source>
        <dbReference type="Proteomes" id="UP000285301"/>
    </source>
</evidence>
<dbReference type="InterPro" id="IPR029058">
    <property type="entry name" value="AB_hydrolase_fold"/>
</dbReference>
<comment type="similarity">
    <text evidence="2 4">Belongs to the AB hydrolase superfamily. Lipase family.</text>
</comment>
<comment type="caution">
    <text evidence="7">The sequence shown here is derived from an EMBL/GenBank/DDBJ whole genome shotgun (WGS) entry which is preliminary data.</text>
</comment>
<keyword evidence="3" id="KW-0964">Secreted</keyword>
<dbReference type="AlphaFoldDB" id="A0A443RIR0"/>
<feature type="chain" id="PRO_5019237114" evidence="5">
    <location>
        <begin position="26"/>
        <end position="523"/>
    </location>
</feature>
<keyword evidence="8" id="KW-1185">Reference proteome</keyword>
<dbReference type="STRING" id="1965070.A0A443RIR0"/>
<evidence type="ECO:0000256" key="4">
    <source>
        <dbReference type="RuleBase" id="RU004262"/>
    </source>
</evidence>
<dbReference type="InterPro" id="IPR013818">
    <property type="entry name" value="Lipase"/>
</dbReference>
<proteinExistence type="inferred from homology"/>
<dbReference type="GO" id="GO:0016042">
    <property type="term" value="P:lipid catabolic process"/>
    <property type="evidence" value="ECO:0007669"/>
    <property type="project" value="TreeGrafter"/>
</dbReference>
<evidence type="ECO:0000256" key="2">
    <source>
        <dbReference type="ARBA" id="ARBA00010701"/>
    </source>
</evidence>
<reference evidence="7 8" key="1">
    <citation type="journal article" date="2018" name="Gigascience">
        <title>Genomes of trombidid mites reveal novel predicted allergens and laterally-transferred genes associated with secondary metabolism.</title>
        <authorList>
            <person name="Dong X."/>
            <person name="Chaisiri K."/>
            <person name="Xia D."/>
            <person name="Armstrong S.D."/>
            <person name="Fang Y."/>
            <person name="Donnelly M.J."/>
            <person name="Kadowaki T."/>
            <person name="McGarry J.W."/>
            <person name="Darby A.C."/>
            <person name="Makepeace B.L."/>
        </authorList>
    </citation>
    <scope>NUCLEOTIDE SEQUENCE [LARGE SCALE GENOMIC DNA]</scope>
    <source>
        <strain evidence="7">UoL-WK</strain>
    </source>
</reference>
<dbReference type="OrthoDB" id="199913at2759"/>
<dbReference type="SUPFAM" id="SSF53474">
    <property type="entry name" value="alpha/beta-Hydrolases"/>
    <property type="match status" value="1"/>
</dbReference>
<name>A0A443RIR0_9ACAR</name>
<gene>
    <name evidence="7" type="ORF">B4U79_01901</name>
</gene>
<evidence type="ECO:0000256" key="5">
    <source>
        <dbReference type="SAM" id="SignalP"/>
    </source>
</evidence>
<dbReference type="GO" id="GO:0005615">
    <property type="term" value="C:extracellular space"/>
    <property type="evidence" value="ECO:0007669"/>
    <property type="project" value="TreeGrafter"/>
</dbReference>
<comment type="subcellular location">
    <subcellularLocation>
        <location evidence="1">Secreted</location>
    </subcellularLocation>
</comment>
<keyword evidence="5" id="KW-0732">Signal</keyword>
<dbReference type="Pfam" id="PF00151">
    <property type="entry name" value="Lipase"/>
    <property type="match status" value="1"/>
</dbReference>
<dbReference type="InterPro" id="IPR000734">
    <property type="entry name" value="TAG_lipase"/>
</dbReference>
<evidence type="ECO:0000259" key="6">
    <source>
        <dbReference type="Pfam" id="PF00151"/>
    </source>
</evidence>
<evidence type="ECO:0000313" key="7">
    <source>
        <dbReference type="EMBL" id="RWS15138.1"/>
    </source>
</evidence>
<dbReference type="PANTHER" id="PTHR11610">
    <property type="entry name" value="LIPASE"/>
    <property type="match status" value="1"/>
</dbReference>
<evidence type="ECO:0000256" key="1">
    <source>
        <dbReference type="ARBA" id="ARBA00004613"/>
    </source>
</evidence>
<protein>
    <submittedName>
        <fullName evidence="7">Pancreatic lipase-related protein 2-like protein</fullName>
    </submittedName>
</protein>
<evidence type="ECO:0000256" key="3">
    <source>
        <dbReference type="ARBA" id="ARBA00022525"/>
    </source>
</evidence>
<accession>A0A443RIR0</accession>
<dbReference type="PRINTS" id="PR00821">
    <property type="entry name" value="TAGLIPASE"/>
</dbReference>
<organism evidence="7 8">
    <name type="scientific">Dinothrombium tinctorium</name>
    <dbReference type="NCBI Taxonomy" id="1965070"/>
    <lineage>
        <taxon>Eukaryota</taxon>
        <taxon>Metazoa</taxon>
        <taxon>Ecdysozoa</taxon>
        <taxon>Arthropoda</taxon>
        <taxon>Chelicerata</taxon>
        <taxon>Arachnida</taxon>
        <taxon>Acari</taxon>
        <taxon>Acariformes</taxon>
        <taxon>Trombidiformes</taxon>
        <taxon>Prostigmata</taxon>
        <taxon>Anystina</taxon>
        <taxon>Parasitengona</taxon>
        <taxon>Trombidioidea</taxon>
        <taxon>Trombidiidae</taxon>
        <taxon>Dinothrombium</taxon>
    </lineage>
</organism>